<gene>
    <name evidence="13" type="primary">CR4</name>
    <name evidence="13" type="ORF">KSP39_PZI013395</name>
</gene>
<name>A0AAP0G3E8_9ASPA</name>
<keyword evidence="6" id="KW-0472">Membrane</keyword>
<accession>A0AAP0G3E8</accession>
<dbReference type="Gene3D" id="2.130.10.30">
    <property type="entry name" value="Regulator of chromosome condensation 1/beta-lactamase-inhibitor protein II"/>
    <property type="match status" value="1"/>
</dbReference>
<evidence type="ECO:0000256" key="12">
    <source>
        <dbReference type="SAM" id="MobiDB-lite"/>
    </source>
</evidence>
<dbReference type="PANTHER" id="PTHR47460">
    <property type="entry name" value="SERINE/THREONINE-PROTEIN KINASE-LIKE PROTEIN ACR4"/>
    <property type="match status" value="1"/>
</dbReference>
<protein>
    <recommendedName>
        <fullName evidence="2">non-specific serine/threonine protein kinase</fullName>
        <ecNumber evidence="2">2.7.11.1</ecNumber>
    </recommendedName>
</protein>
<evidence type="ECO:0000256" key="7">
    <source>
        <dbReference type="ARBA" id="ARBA00023157"/>
    </source>
</evidence>
<dbReference type="Proteomes" id="UP001418222">
    <property type="component" value="Unassembled WGS sequence"/>
</dbReference>
<evidence type="ECO:0000313" key="14">
    <source>
        <dbReference type="Proteomes" id="UP001418222"/>
    </source>
</evidence>
<evidence type="ECO:0000256" key="1">
    <source>
        <dbReference type="ARBA" id="ARBA00004479"/>
    </source>
</evidence>
<keyword evidence="9" id="KW-0325">Glycoprotein</keyword>
<keyword evidence="5" id="KW-1133">Transmembrane helix</keyword>
<proteinExistence type="predicted"/>
<evidence type="ECO:0000256" key="9">
    <source>
        <dbReference type="ARBA" id="ARBA00023180"/>
    </source>
</evidence>
<organism evidence="13 14">
    <name type="scientific">Platanthera zijinensis</name>
    <dbReference type="NCBI Taxonomy" id="2320716"/>
    <lineage>
        <taxon>Eukaryota</taxon>
        <taxon>Viridiplantae</taxon>
        <taxon>Streptophyta</taxon>
        <taxon>Embryophyta</taxon>
        <taxon>Tracheophyta</taxon>
        <taxon>Spermatophyta</taxon>
        <taxon>Magnoliopsida</taxon>
        <taxon>Liliopsida</taxon>
        <taxon>Asparagales</taxon>
        <taxon>Orchidaceae</taxon>
        <taxon>Orchidoideae</taxon>
        <taxon>Orchideae</taxon>
        <taxon>Orchidinae</taxon>
        <taxon>Platanthera</taxon>
    </lineage>
</organism>
<keyword evidence="14" id="KW-1185">Reference proteome</keyword>
<evidence type="ECO:0000256" key="6">
    <source>
        <dbReference type="ARBA" id="ARBA00023136"/>
    </source>
</evidence>
<dbReference type="GO" id="GO:0016020">
    <property type="term" value="C:membrane"/>
    <property type="evidence" value="ECO:0007669"/>
    <property type="project" value="UniProtKB-SubCell"/>
</dbReference>
<keyword evidence="3" id="KW-0812">Transmembrane</keyword>
<dbReference type="GO" id="GO:0004674">
    <property type="term" value="F:protein serine/threonine kinase activity"/>
    <property type="evidence" value="ECO:0007669"/>
    <property type="project" value="UniProtKB-KW"/>
</dbReference>
<evidence type="ECO:0000256" key="4">
    <source>
        <dbReference type="ARBA" id="ARBA00022729"/>
    </source>
</evidence>
<evidence type="ECO:0000256" key="11">
    <source>
        <dbReference type="ARBA" id="ARBA00048679"/>
    </source>
</evidence>
<comment type="caution">
    <text evidence="13">The sequence shown here is derived from an EMBL/GenBank/DDBJ whole genome shotgun (WGS) entry which is preliminary data.</text>
</comment>
<feature type="region of interest" description="Disordered" evidence="12">
    <location>
        <begin position="106"/>
        <end position="132"/>
    </location>
</feature>
<evidence type="ECO:0000256" key="2">
    <source>
        <dbReference type="ARBA" id="ARBA00012513"/>
    </source>
</evidence>
<evidence type="ECO:0000256" key="8">
    <source>
        <dbReference type="ARBA" id="ARBA00023170"/>
    </source>
</evidence>
<evidence type="ECO:0000256" key="5">
    <source>
        <dbReference type="ARBA" id="ARBA00022989"/>
    </source>
</evidence>
<evidence type="ECO:0000256" key="3">
    <source>
        <dbReference type="ARBA" id="ARBA00022692"/>
    </source>
</evidence>
<keyword evidence="13" id="KW-0418">Kinase</keyword>
<evidence type="ECO:0000256" key="10">
    <source>
        <dbReference type="ARBA" id="ARBA00047899"/>
    </source>
</evidence>
<dbReference type="AlphaFoldDB" id="A0AAP0G3E8"/>
<dbReference type="EC" id="2.7.11.1" evidence="2"/>
<keyword evidence="13" id="KW-0808">Transferase</keyword>
<dbReference type="EMBL" id="JBBWWQ010000011">
    <property type="protein sequence ID" value="KAK8935433.1"/>
    <property type="molecule type" value="Genomic_DNA"/>
</dbReference>
<comment type="catalytic activity">
    <reaction evidence="10">
        <text>L-threonyl-[protein] + ATP = O-phospho-L-threonyl-[protein] + ADP + H(+)</text>
        <dbReference type="Rhea" id="RHEA:46608"/>
        <dbReference type="Rhea" id="RHEA-COMP:11060"/>
        <dbReference type="Rhea" id="RHEA-COMP:11605"/>
        <dbReference type="ChEBI" id="CHEBI:15378"/>
        <dbReference type="ChEBI" id="CHEBI:30013"/>
        <dbReference type="ChEBI" id="CHEBI:30616"/>
        <dbReference type="ChEBI" id="CHEBI:61977"/>
        <dbReference type="ChEBI" id="CHEBI:456216"/>
        <dbReference type="EC" id="2.7.11.1"/>
    </reaction>
</comment>
<sequence>MFSFAVSYGENGHALCALVPDGSHLVRCFGIDASIAYGTPYILHILSLTAGDSFVCGLLLDSNQPYSWGSNLYVEMGVPQPMDDGATYSQISAGDHHLRGIRKPRRELQSTASVPEKMRPRTQKEKKKMSHRAEMCIASNTTVV</sequence>
<reference evidence="13 14" key="1">
    <citation type="journal article" date="2022" name="Nat. Plants">
        <title>Genomes of leafy and leafless Platanthera orchids illuminate the evolution of mycoheterotrophy.</title>
        <authorList>
            <person name="Li M.H."/>
            <person name="Liu K.W."/>
            <person name="Li Z."/>
            <person name="Lu H.C."/>
            <person name="Ye Q.L."/>
            <person name="Zhang D."/>
            <person name="Wang J.Y."/>
            <person name="Li Y.F."/>
            <person name="Zhong Z.M."/>
            <person name="Liu X."/>
            <person name="Yu X."/>
            <person name="Liu D.K."/>
            <person name="Tu X.D."/>
            <person name="Liu B."/>
            <person name="Hao Y."/>
            <person name="Liao X.Y."/>
            <person name="Jiang Y.T."/>
            <person name="Sun W.H."/>
            <person name="Chen J."/>
            <person name="Chen Y.Q."/>
            <person name="Ai Y."/>
            <person name="Zhai J.W."/>
            <person name="Wu S.S."/>
            <person name="Zhou Z."/>
            <person name="Hsiao Y.Y."/>
            <person name="Wu W.L."/>
            <person name="Chen Y.Y."/>
            <person name="Lin Y.F."/>
            <person name="Hsu J.L."/>
            <person name="Li C.Y."/>
            <person name="Wang Z.W."/>
            <person name="Zhao X."/>
            <person name="Zhong W.Y."/>
            <person name="Ma X.K."/>
            <person name="Ma L."/>
            <person name="Huang J."/>
            <person name="Chen G.Z."/>
            <person name="Huang M.Z."/>
            <person name="Huang L."/>
            <person name="Peng D.H."/>
            <person name="Luo Y.B."/>
            <person name="Zou S.Q."/>
            <person name="Chen S.P."/>
            <person name="Lan S."/>
            <person name="Tsai W.C."/>
            <person name="Van de Peer Y."/>
            <person name="Liu Z.J."/>
        </authorList>
    </citation>
    <scope>NUCLEOTIDE SEQUENCE [LARGE SCALE GENOMIC DNA]</scope>
    <source>
        <strain evidence="13">Lor287</strain>
    </source>
</reference>
<keyword evidence="4" id="KW-0732">Signal</keyword>
<dbReference type="PANTHER" id="PTHR47460:SF1">
    <property type="entry name" value="SERINE_THREONINE-PROTEIN KINASE-LIKE PROTEIN ACR4"/>
    <property type="match status" value="1"/>
</dbReference>
<evidence type="ECO:0000313" key="13">
    <source>
        <dbReference type="EMBL" id="KAK8935433.1"/>
    </source>
</evidence>
<keyword evidence="8 13" id="KW-0675">Receptor</keyword>
<dbReference type="InterPro" id="IPR009091">
    <property type="entry name" value="RCC1/BLIP-II"/>
</dbReference>
<dbReference type="SUPFAM" id="SSF50985">
    <property type="entry name" value="RCC1/BLIP-II"/>
    <property type="match status" value="1"/>
</dbReference>
<comment type="catalytic activity">
    <reaction evidence="11">
        <text>L-seryl-[protein] + ATP = O-phospho-L-seryl-[protein] + ADP + H(+)</text>
        <dbReference type="Rhea" id="RHEA:17989"/>
        <dbReference type="Rhea" id="RHEA-COMP:9863"/>
        <dbReference type="Rhea" id="RHEA-COMP:11604"/>
        <dbReference type="ChEBI" id="CHEBI:15378"/>
        <dbReference type="ChEBI" id="CHEBI:29999"/>
        <dbReference type="ChEBI" id="CHEBI:30616"/>
        <dbReference type="ChEBI" id="CHEBI:83421"/>
        <dbReference type="ChEBI" id="CHEBI:456216"/>
        <dbReference type="EC" id="2.7.11.1"/>
    </reaction>
</comment>
<comment type="subcellular location">
    <subcellularLocation>
        <location evidence="1">Membrane</location>
        <topology evidence="1">Single-pass type I membrane protein</topology>
    </subcellularLocation>
</comment>
<keyword evidence="7" id="KW-1015">Disulfide bond</keyword>